<sequence length="595" mass="67607">MILRHATSLAALAFATVLPPVISMALPTSAAMAAEATDADRKLQALYNAEWPWRMKEFARSADPDGGRAKASDHLPSVTAASQQKRYEYWTGILKQLDAIPVDQLSHEEKINAAVFRESIWAMAMNIRYKTYEAPFNSDTFFWGGLNPRTPYSNAEDYRLYLSRMKDVPRYFDENIVNMKAGIKRGYTVPRVSIEGRDKTIEAFVSPGTDNPFYDAFRNMPDTIPADQRQALQAEAQAAIRDSVAPAYAKLLAFMRTEYMPKARKTIDAYSLPDGKAFYQDQIKEYTTLDYTPQQIHEIGLKEVARIDADMKQTMKDAKWNGTFKEFLTFLRTDPQFYAKTPKELLSLSAYVVKKMDGKLKDTFNLLPRYRFTILPVPDAIAPIYTSGRGGLDSCLMNTYELPSRPLYSIPALTLHECNPGHSFQAAYALEAPDRPIFRGQTYFSGYGEGWGLYTEWLGKKMGIYESPYEEFGRQTFEMWRAVRLVIDTGMHSMGWTRQQAIDYMTEHTALAPLDIQNEVDRYIAWPGQALAYKLGEISIRNLRAEAEKELGDKFDQRPFHDTLLGMGSVPLTVMEAEMRAFIAREKAKHANAAD</sequence>
<dbReference type="PANTHER" id="PTHR33361">
    <property type="entry name" value="GLR0591 PROTEIN"/>
    <property type="match status" value="1"/>
</dbReference>
<gene>
    <name evidence="2" type="ORF">HNP60_001838</name>
</gene>
<evidence type="ECO:0000313" key="3">
    <source>
        <dbReference type="Proteomes" id="UP001138540"/>
    </source>
</evidence>
<evidence type="ECO:0000313" key="2">
    <source>
        <dbReference type="EMBL" id="MBB5985864.1"/>
    </source>
</evidence>
<organism evidence="2 3">
    <name type="scientific">Sphingobium lignivorans</name>
    <dbReference type="NCBI Taxonomy" id="2735886"/>
    <lineage>
        <taxon>Bacteria</taxon>
        <taxon>Pseudomonadati</taxon>
        <taxon>Pseudomonadota</taxon>
        <taxon>Alphaproteobacteria</taxon>
        <taxon>Sphingomonadales</taxon>
        <taxon>Sphingomonadaceae</taxon>
        <taxon>Sphingobium</taxon>
    </lineage>
</organism>
<dbReference type="Proteomes" id="UP001138540">
    <property type="component" value="Unassembled WGS sequence"/>
</dbReference>
<dbReference type="EMBL" id="JACHKA010000001">
    <property type="protein sequence ID" value="MBB5985864.1"/>
    <property type="molecule type" value="Genomic_DNA"/>
</dbReference>
<feature type="chain" id="PRO_5045085294" evidence="1">
    <location>
        <begin position="34"/>
        <end position="595"/>
    </location>
</feature>
<keyword evidence="1" id="KW-0732">Signal</keyword>
<keyword evidence="3" id="KW-1185">Reference proteome</keyword>
<reference evidence="2 3" key="1">
    <citation type="submission" date="2020-08" db="EMBL/GenBank/DDBJ databases">
        <title>Exploring microbial biodiversity for novel pathways involved in the catabolism of aromatic compounds derived from lignin.</title>
        <authorList>
            <person name="Elkins J."/>
        </authorList>
    </citation>
    <scope>NUCLEOTIDE SEQUENCE [LARGE SCALE GENOMIC DNA]</scope>
    <source>
        <strain evidence="2 3">B1D3A</strain>
    </source>
</reference>
<feature type="signal peptide" evidence="1">
    <location>
        <begin position="1"/>
        <end position="33"/>
    </location>
</feature>
<dbReference type="Pfam" id="PF05960">
    <property type="entry name" value="DUF885"/>
    <property type="match status" value="1"/>
</dbReference>
<name>A0ABR6NEZ7_9SPHN</name>
<accession>A0ABR6NEZ7</accession>
<evidence type="ECO:0000256" key="1">
    <source>
        <dbReference type="SAM" id="SignalP"/>
    </source>
</evidence>
<proteinExistence type="predicted"/>
<protein>
    <submittedName>
        <fullName evidence="2">Uncharacterized protein (DUF885 family)</fullName>
    </submittedName>
</protein>
<dbReference type="RefSeq" id="WP_184152714.1">
    <property type="nucleotide sequence ID" value="NZ_JACHKA010000001.1"/>
</dbReference>
<comment type="caution">
    <text evidence="2">The sequence shown here is derived from an EMBL/GenBank/DDBJ whole genome shotgun (WGS) entry which is preliminary data.</text>
</comment>
<dbReference type="InterPro" id="IPR010281">
    <property type="entry name" value="DUF885"/>
</dbReference>
<dbReference type="PANTHER" id="PTHR33361:SF2">
    <property type="entry name" value="DUF885 DOMAIN-CONTAINING PROTEIN"/>
    <property type="match status" value="1"/>
</dbReference>